<dbReference type="RefSeq" id="WP_420040459.1">
    <property type="nucleotide sequence ID" value="NZ_CP128986.1"/>
</dbReference>
<dbReference type="EMBL" id="CP128986">
    <property type="protein sequence ID" value="WOC11123.1"/>
    <property type="molecule type" value="Genomic_DNA"/>
</dbReference>
<protein>
    <recommendedName>
        <fullName evidence="4">Nitroreductase domain-containing protein</fullName>
    </recommendedName>
</protein>
<feature type="region of interest" description="Disordered" evidence="3">
    <location>
        <begin position="165"/>
        <end position="190"/>
    </location>
</feature>
<reference evidence="5" key="1">
    <citation type="submission" date="2023-06" db="EMBL/GenBank/DDBJ databases">
        <title>Gordonia sp. nov. and Pseudochrobactrum sp. nov., two species isolated from the burying beetle Nicrophorus vespilloides.</title>
        <authorList>
            <person name="Poehlein A."/>
            <person name="Guzman J."/>
            <person name="Daniel R."/>
            <person name="Vilcinskas A."/>
        </authorList>
    </citation>
    <scope>NUCLEOTIDE SEQUENCE</scope>
    <source>
        <strain evidence="5">MP11Mi</strain>
    </source>
</reference>
<dbReference type="InterPro" id="IPR029479">
    <property type="entry name" value="Nitroreductase"/>
</dbReference>
<proteinExistence type="inferred from homology"/>
<name>A0AA97GSG8_9ACTN</name>
<dbReference type="Pfam" id="PF00881">
    <property type="entry name" value="Nitroreductase"/>
    <property type="match status" value="1"/>
</dbReference>
<dbReference type="PANTHER" id="PTHR43673">
    <property type="entry name" value="NAD(P)H NITROREDUCTASE YDGI-RELATED"/>
    <property type="match status" value="1"/>
</dbReference>
<feature type="domain" description="Nitroreductase" evidence="4">
    <location>
        <begin position="17"/>
        <end position="161"/>
    </location>
</feature>
<sequence length="190" mass="20229">MTGDESPAPPAVHPALTNRFSPVRFDPTATVTDPQLDTLLDAARLSPSAGNSQPWRFIAGLRGSAVHARTVRHLARSSAGWAPDASLLVVNLTQTHVEDAPDWEYSEFSRYDLGQAVAHMTVQALALGLAAHQFRAFDRDAVAAEFGVAPQFEVTSMTAFGSAAHGPGEIASPGTSRERLGRGEVTWARG</sequence>
<dbReference type="Gene3D" id="3.40.109.10">
    <property type="entry name" value="NADH Oxidase"/>
    <property type="match status" value="1"/>
</dbReference>
<dbReference type="AlphaFoldDB" id="A0AA97GSG8"/>
<dbReference type="PANTHER" id="PTHR43673:SF10">
    <property type="entry name" value="NADH DEHYDROGENASE_NAD(P)H NITROREDUCTASE XCC3605-RELATED"/>
    <property type="match status" value="1"/>
</dbReference>
<dbReference type="GO" id="GO:0016491">
    <property type="term" value="F:oxidoreductase activity"/>
    <property type="evidence" value="ECO:0007669"/>
    <property type="project" value="UniProtKB-KW"/>
</dbReference>
<comment type="similarity">
    <text evidence="1">Belongs to the nitroreductase family.</text>
</comment>
<organism evidence="5">
    <name type="scientific">Gordonia sp. MP11Mi</name>
    <dbReference type="NCBI Taxonomy" id="3022769"/>
    <lineage>
        <taxon>Bacteria</taxon>
        <taxon>Bacillati</taxon>
        <taxon>Actinomycetota</taxon>
        <taxon>Actinomycetes</taxon>
        <taxon>Mycobacteriales</taxon>
        <taxon>Gordoniaceae</taxon>
        <taxon>Gordonia</taxon>
    </lineage>
</organism>
<keyword evidence="2" id="KW-0560">Oxidoreductase</keyword>
<evidence type="ECO:0000313" key="5">
    <source>
        <dbReference type="EMBL" id="WOC11123.1"/>
    </source>
</evidence>
<evidence type="ECO:0000256" key="2">
    <source>
        <dbReference type="ARBA" id="ARBA00023002"/>
    </source>
</evidence>
<evidence type="ECO:0000256" key="3">
    <source>
        <dbReference type="SAM" id="MobiDB-lite"/>
    </source>
</evidence>
<gene>
    <name evidence="5" type="ORF">MP11Mi_01890</name>
</gene>
<accession>A0AA97GSG8</accession>
<evidence type="ECO:0000256" key="1">
    <source>
        <dbReference type="ARBA" id="ARBA00007118"/>
    </source>
</evidence>
<evidence type="ECO:0000259" key="4">
    <source>
        <dbReference type="Pfam" id="PF00881"/>
    </source>
</evidence>
<dbReference type="InterPro" id="IPR000415">
    <property type="entry name" value="Nitroreductase-like"/>
</dbReference>
<dbReference type="SUPFAM" id="SSF55469">
    <property type="entry name" value="FMN-dependent nitroreductase-like"/>
    <property type="match status" value="1"/>
</dbReference>